<evidence type="ECO:0000313" key="2">
    <source>
        <dbReference type="Proteomes" id="UP000255192"/>
    </source>
</evidence>
<name>A0A377ZL26_KLEPN</name>
<protein>
    <submittedName>
        <fullName evidence="1">Carbamoyl-phosphate synthase large subunit</fullName>
        <ecNumber evidence="1">6.3.5.5</ecNumber>
    </submittedName>
</protein>
<proteinExistence type="predicted"/>
<sequence length="48" mass="5233">MAGKTLAQQGVTKEIIPPYYSVKEVVLPFNKFPGVDPLLGPEMRSTGK</sequence>
<reference evidence="1 2" key="1">
    <citation type="submission" date="2018-06" db="EMBL/GenBank/DDBJ databases">
        <authorList>
            <consortium name="Pathogen Informatics"/>
            <person name="Doyle S."/>
        </authorList>
    </citation>
    <scope>NUCLEOTIDE SEQUENCE [LARGE SCALE GENOMIC DNA]</scope>
    <source>
        <strain evidence="1 2">NCTC204</strain>
    </source>
</reference>
<dbReference type="Proteomes" id="UP000255192">
    <property type="component" value="Unassembled WGS sequence"/>
</dbReference>
<accession>A0A377ZL26</accession>
<dbReference type="Gene3D" id="3.30.470.20">
    <property type="entry name" value="ATP-grasp fold, B domain"/>
    <property type="match status" value="1"/>
</dbReference>
<dbReference type="AlphaFoldDB" id="A0A377ZL26"/>
<dbReference type="EC" id="6.3.5.5" evidence="1"/>
<dbReference type="GO" id="GO:0004088">
    <property type="term" value="F:carbamoyl-phosphate synthase (glutamine-hydrolyzing) activity"/>
    <property type="evidence" value="ECO:0007669"/>
    <property type="project" value="UniProtKB-EC"/>
</dbReference>
<organism evidence="1 2">
    <name type="scientific">Klebsiella pneumoniae</name>
    <dbReference type="NCBI Taxonomy" id="573"/>
    <lineage>
        <taxon>Bacteria</taxon>
        <taxon>Pseudomonadati</taxon>
        <taxon>Pseudomonadota</taxon>
        <taxon>Gammaproteobacteria</taxon>
        <taxon>Enterobacterales</taxon>
        <taxon>Enterobacteriaceae</taxon>
        <taxon>Klebsiella/Raoultella group</taxon>
        <taxon>Klebsiella</taxon>
        <taxon>Klebsiella pneumoniae complex</taxon>
    </lineage>
</organism>
<keyword evidence="1" id="KW-0436">Ligase</keyword>
<evidence type="ECO:0000313" key="1">
    <source>
        <dbReference type="EMBL" id="STU75541.1"/>
    </source>
</evidence>
<dbReference type="SUPFAM" id="SSF56059">
    <property type="entry name" value="Glutathione synthetase ATP-binding domain-like"/>
    <property type="match status" value="1"/>
</dbReference>
<dbReference type="EMBL" id="UGMD01000002">
    <property type="protein sequence ID" value="STU75541.1"/>
    <property type="molecule type" value="Genomic_DNA"/>
</dbReference>
<gene>
    <name evidence="1" type="primary">carB_3</name>
    <name evidence="1" type="ORF">NCTC204_00857</name>
</gene>